<dbReference type="PANTHER" id="PTHR34730">
    <property type="entry name" value="UNNAMED PRODUCT"/>
    <property type="match status" value="1"/>
</dbReference>
<dbReference type="EMBL" id="BRXX01000221">
    <property type="protein sequence ID" value="GMH98599.1"/>
    <property type="molecule type" value="Genomic_DNA"/>
</dbReference>
<evidence type="ECO:0000256" key="3">
    <source>
        <dbReference type="SAM" id="SignalP"/>
    </source>
</evidence>
<organism evidence="4 5">
    <name type="scientific">Triparma verrucosa</name>
    <dbReference type="NCBI Taxonomy" id="1606542"/>
    <lineage>
        <taxon>Eukaryota</taxon>
        <taxon>Sar</taxon>
        <taxon>Stramenopiles</taxon>
        <taxon>Ochrophyta</taxon>
        <taxon>Bolidophyceae</taxon>
        <taxon>Parmales</taxon>
        <taxon>Triparmaceae</taxon>
        <taxon>Triparma</taxon>
    </lineage>
</organism>
<sequence length="1451" mass="157074">MVSFNLLKLAATALLSLNNPDVDTSNTISDNLSKVASVKDDVNPCTPGSTYDPLDCWLYSLIIPIPDPDPIEVTGLTIILTDLQVKQFYIGDITSSYSPLSPYSLQMSVDDLRATASGHFEIDIFHSTSIPYTGKFTASVGSDSNGDPSSISLTLSFLPSSNGYMAKTCNTSNVITPIHIDPSSFDFTDLNVDILNLIPTIVPYIVSSFDSAIEKSIEDLINENVGPSVTKVLISADEFIMEVVGNGESVDPVFKEEEIINWEDAGRVEGVMKKLNTFINSHITSGPSLCGLPTVGGLDGIIDMITEGGAVYKTLNVSHVINIPGLADLKIGLTHFNVSGLDTVRNLTVMEPVKGHSVLNGVGMEGFNFSAGVVVEVKPEEGGKLKGNGLKEEFDLGLKVTDIDLFFRLLLAVSKDGLSSLSVSQILDPTVSGIVDWQCALSTLEMANITSLSAVMKLRDLSLTSTGVNSQDPSSLENELDTLIDNLLSLFVTDYNQLVTDTIYGVLQGPVRSFLNEIIAKIVEEVGGGDEPCNEPVDPSVVNSSYFKLDESSAIDTVQTFINEGIGVDGVNDGIQCVAEIVEEAGILEGELWNYTAQGLFVSVKDLRFGRPLGNFYDLKVIYPEIDHYHLHNEVGFAECQGAESVHDPKCNPLSVGVTVEVDYDKQGIKDVFNVSVALGDVWMNLGFHTTFDKTTFGALRMDQISNPSCLFTPFESLGFNDEDLSMGAFEAQIHAALVSLKKEPHRLDKTLNGTKITGLVEQAVKGLLQSAVDKVNSLADEAIYSAPYVCAGEPIPPAPSPSPKSNVTPLYMSGLAMVIYAAACILGAFIYLQKYRGRKRSNTAKMIAERKGRTQSNDLNYAFFEEEGEKPLLDRVGGSSLGAEMIDETNESIEIDWSDSLMFSKDIPFFIRFALPTTLCATLACFLSANIGIGASVGMKISSGGQPQASVDLFSFTLSNSVHDMWQAGVYPLSIMIAVFSGGWPYLKVLLMLFAWVSPTQLCSKDKRENLLMWLDALGKYSLVDAYVLVMMMVAFRFHIALQDDSIVADVLVTPEWGFYGFLLATMTSLALGHIILAFHRHAVADYIIPEFSQRESLMGHIFETKAGGKFKLRNGAKFATAFTICASIALLYVGVYTQSFNFKFEGAAGLALKPPIAPTDTSEASYSVISLGSQIPQSVENPDDFGIRWIEVTYYMFALFMPFTCLVVMLVMFLMPLSIKAQSRFFVLAEITNAWSAMEVFVISIIAALLEIQQFAAFIIGSKCDAINAILAKIPEIDQLLDGNDKCFDVQATLGPESVFLFTGAVLCSIVSWGMLRMGHAALGDRVQARHEGVDFVEYLYGTCVGRCLFTSVGEEEGRHGEYGKLGGGEGEGVDSGLGAFGERVVSLEDENANAARVKFLDGGEGSGGGEWGDDVEGGEKEGGEIYSSTFNGGSKKGKKKKKKKGGKF</sequence>
<keyword evidence="2" id="KW-0472">Membrane</keyword>
<accession>A0A9W7EZX7</accession>
<comment type="caution">
    <text evidence="4">The sequence shown here is derived from an EMBL/GenBank/DDBJ whole genome shotgun (WGS) entry which is preliminary data.</text>
</comment>
<feature type="transmembrane region" description="Helical" evidence="2">
    <location>
        <begin position="1300"/>
        <end position="1318"/>
    </location>
</feature>
<evidence type="ECO:0000256" key="2">
    <source>
        <dbReference type="SAM" id="Phobius"/>
    </source>
</evidence>
<feature type="transmembrane region" description="Helical" evidence="2">
    <location>
        <begin position="1019"/>
        <end position="1039"/>
    </location>
</feature>
<feature type="transmembrane region" description="Helical" evidence="2">
    <location>
        <begin position="971"/>
        <end position="998"/>
    </location>
</feature>
<feature type="transmembrane region" description="Helical" evidence="2">
    <location>
        <begin position="1227"/>
        <end position="1252"/>
    </location>
</feature>
<evidence type="ECO:0000313" key="4">
    <source>
        <dbReference type="EMBL" id="GMH98599.1"/>
    </source>
</evidence>
<gene>
    <name evidence="4" type="ORF">TrVE_jg8463</name>
</gene>
<evidence type="ECO:0000313" key="5">
    <source>
        <dbReference type="Proteomes" id="UP001165160"/>
    </source>
</evidence>
<dbReference type="InterPro" id="IPR007498">
    <property type="entry name" value="PqiA-like"/>
</dbReference>
<dbReference type="GO" id="GO:0008289">
    <property type="term" value="F:lipid binding"/>
    <property type="evidence" value="ECO:0007669"/>
    <property type="project" value="InterPro"/>
</dbReference>
<protein>
    <submittedName>
        <fullName evidence="4">Uncharacterized protein</fullName>
    </submittedName>
</protein>
<dbReference type="InterPro" id="IPR017943">
    <property type="entry name" value="Bactericidal_perm-incr_a/b_dom"/>
</dbReference>
<feature type="transmembrane region" description="Helical" evidence="2">
    <location>
        <begin position="1059"/>
        <end position="1080"/>
    </location>
</feature>
<feature type="transmembrane region" description="Helical" evidence="2">
    <location>
        <begin position="1120"/>
        <end position="1138"/>
    </location>
</feature>
<feature type="chain" id="PRO_5040981009" evidence="3">
    <location>
        <begin position="25"/>
        <end position="1451"/>
    </location>
</feature>
<keyword evidence="5" id="KW-1185">Reference proteome</keyword>
<proteinExistence type="predicted"/>
<dbReference type="PANTHER" id="PTHR34730:SF1">
    <property type="entry name" value="PARAQUAT-INDUCIBLE PROTEIN A"/>
    <property type="match status" value="1"/>
</dbReference>
<feature type="transmembrane region" description="Helical" evidence="2">
    <location>
        <begin position="910"/>
        <end position="934"/>
    </location>
</feature>
<feature type="signal peptide" evidence="3">
    <location>
        <begin position="1"/>
        <end position="24"/>
    </location>
</feature>
<feature type="compositionally biased region" description="Basic residues" evidence="1">
    <location>
        <begin position="1438"/>
        <end position="1451"/>
    </location>
</feature>
<evidence type="ECO:0000256" key="1">
    <source>
        <dbReference type="SAM" id="MobiDB-lite"/>
    </source>
</evidence>
<dbReference type="Proteomes" id="UP001165160">
    <property type="component" value="Unassembled WGS sequence"/>
</dbReference>
<keyword evidence="3" id="KW-0732">Signal</keyword>
<dbReference type="Gene3D" id="3.15.10.10">
    <property type="entry name" value="Bactericidal permeability-increasing protein, domain 1"/>
    <property type="match status" value="1"/>
</dbReference>
<keyword evidence="2" id="KW-0812">Transmembrane</keyword>
<feature type="region of interest" description="Disordered" evidence="1">
    <location>
        <begin position="1401"/>
        <end position="1451"/>
    </location>
</feature>
<dbReference type="SUPFAM" id="SSF55394">
    <property type="entry name" value="Bactericidal permeability-increasing protein, BPI"/>
    <property type="match status" value="1"/>
</dbReference>
<dbReference type="Pfam" id="PF04403">
    <property type="entry name" value="PqiA"/>
    <property type="match status" value="2"/>
</dbReference>
<keyword evidence="2" id="KW-1133">Transmembrane helix</keyword>
<feature type="transmembrane region" description="Helical" evidence="2">
    <location>
        <begin position="1194"/>
        <end position="1215"/>
    </location>
</feature>
<reference evidence="5" key="1">
    <citation type="journal article" date="2023" name="Commun. Biol.">
        <title>Genome analysis of Parmales, the sister group of diatoms, reveals the evolutionary specialization of diatoms from phago-mixotrophs to photoautotrophs.</title>
        <authorList>
            <person name="Ban H."/>
            <person name="Sato S."/>
            <person name="Yoshikawa S."/>
            <person name="Yamada K."/>
            <person name="Nakamura Y."/>
            <person name="Ichinomiya M."/>
            <person name="Sato N."/>
            <person name="Blanc-Mathieu R."/>
            <person name="Endo H."/>
            <person name="Kuwata A."/>
            <person name="Ogata H."/>
        </authorList>
    </citation>
    <scope>NUCLEOTIDE SEQUENCE [LARGE SCALE GENOMIC DNA]</scope>
    <source>
        <strain evidence="5">NIES 3699</strain>
    </source>
</reference>
<feature type="transmembrane region" description="Helical" evidence="2">
    <location>
        <begin position="811"/>
        <end position="833"/>
    </location>
</feature>
<name>A0A9W7EZX7_9STRA</name>